<accession>A0A9K3GQ88</accession>
<organism evidence="1 2">
    <name type="scientific">Kipferlia bialata</name>
    <dbReference type="NCBI Taxonomy" id="797122"/>
    <lineage>
        <taxon>Eukaryota</taxon>
        <taxon>Metamonada</taxon>
        <taxon>Carpediemonas-like organisms</taxon>
        <taxon>Kipferlia</taxon>
    </lineage>
</organism>
<proteinExistence type="predicted"/>
<comment type="caution">
    <text evidence="1">The sequence shown here is derived from an EMBL/GenBank/DDBJ whole genome shotgun (WGS) entry which is preliminary data.</text>
</comment>
<dbReference type="Proteomes" id="UP000265618">
    <property type="component" value="Unassembled WGS sequence"/>
</dbReference>
<dbReference type="EMBL" id="BDIP01007608">
    <property type="protein sequence ID" value="GIQ91377.1"/>
    <property type="molecule type" value="Genomic_DNA"/>
</dbReference>
<gene>
    <name evidence="1" type="ORF">KIPB_014604</name>
</gene>
<evidence type="ECO:0000313" key="2">
    <source>
        <dbReference type="Proteomes" id="UP000265618"/>
    </source>
</evidence>
<protein>
    <submittedName>
        <fullName evidence="1">Uncharacterized protein</fullName>
    </submittedName>
</protein>
<sequence length="43" mass="4387">SAMSVSPLSPVMLIANGPDIVCLKISPNARGTKVEVPPAEPAE</sequence>
<reference evidence="1 2" key="1">
    <citation type="journal article" date="2018" name="PLoS ONE">
        <title>The draft genome of Kipferlia bialata reveals reductive genome evolution in fornicate parasites.</title>
        <authorList>
            <person name="Tanifuji G."/>
            <person name="Takabayashi S."/>
            <person name="Kume K."/>
            <person name="Takagi M."/>
            <person name="Nakayama T."/>
            <person name="Kamikawa R."/>
            <person name="Inagaki Y."/>
            <person name="Hashimoto T."/>
        </authorList>
    </citation>
    <scope>NUCLEOTIDE SEQUENCE [LARGE SCALE GENOMIC DNA]</scope>
    <source>
        <strain evidence="1">NY0173</strain>
    </source>
</reference>
<dbReference type="AlphaFoldDB" id="A0A9K3GQ88"/>
<feature type="non-terminal residue" evidence="1">
    <location>
        <position position="1"/>
    </location>
</feature>
<evidence type="ECO:0000313" key="1">
    <source>
        <dbReference type="EMBL" id="GIQ91377.1"/>
    </source>
</evidence>
<name>A0A9K3GQ88_9EUKA</name>
<keyword evidence="2" id="KW-1185">Reference proteome</keyword>